<dbReference type="InterPro" id="IPR050433">
    <property type="entry name" value="Myc_transcription_factors"/>
</dbReference>
<evidence type="ECO:0000256" key="6">
    <source>
        <dbReference type="ARBA" id="ARBA00023242"/>
    </source>
</evidence>
<sequence length="408" mass="45663">MRFACARRSILTPRGQVSFDLMTRCLLRQSCRSSAAMPGVNTHTLYGWDMEHYFFDEMDTEEDFFKSTAPSEDIWKKFELLPTPPMSPSRTLDGDWLLPLPGDRLGWAMPKVLTCDEEYDGLHNFDPLDIFGNLGSIVIKDCMWSGFSTSPRLEKVAHVERTPVPAPIQTSTALKAARSASGTPVTGTQAAQCVNPAAVLELPVPRNKKVAAGSSGSEGRSDSSDDDDDEIDVVTVDNRPKRGRPPSRRTPVTITVSADPFGPCPKRFHVSLHRQQHNYAAPSPDTDPEDDFDEIESVSKRPRLEPSSSPSSPLSSPATSDSEDCSEQRRNFLERKRRDDLRSRFQALREEIPDLSASSKTSKVAILTQATEYLLQLHACHRRQAQEKRKLKAKQQQLQRRINVLQNS</sequence>
<feature type="compositionally biased region" description="Basic and acidic residues" evidence="10">
    <location>
        <begin position="326"/>
        <end position="340"/>
    </location>
</feature>
<dbReference type="GO" id="GO:0005634">
    <property type="term" value="C:nucleus"/>
    <property type="evidence" value="ECO:0007669"/>
    <property type="project" value="UniProtKB-SubCell"/>
</dbReference>
<protein>
    <submittedName>
        <fullName evidence="13">Protein L-Myc-1a isoform X1</fullName>
    </submittedName>
</protein>
<dbReference type="PIRSF" id="PIRSF001705">
    <property type="entry name" value="Myc_protein"/>
    <property type="match status" value="1"/>
</dbReference>
<proteinExistence type="predicted"/>
<feature type="region of interest" description="Disordered" evidence="10">
    <location>
        <begin position="208"/>
        <end position="261"/>
    </location>
</feature>
<feature type="region of interest" description="Disordered" evidence="10">
    <location>
        <begin position="278"/>
        <end position="340"/>
    </location>
</feature>
<feature type="coiled-coil region" evidence="9">
    <location>
        <begin position="381"/>
        <end position="408"/>
    </location>
</feature>
<accession>A0A6P6QKB0</accession>
<reference evidence="13" key="1">
    <citation type="submission" date="2025-08" db="UniProtKB">
        <authorList>
            <consortium name="RefSeq"/>
        </authorList>
    </citation>
    <scope>IDENTIFICATION</scope>
    <source>
        <strain evidence="13">Wakin</strain>
        <tissue evidence="13">Muscle</tissue>
    </source>
</reference>
<name>A0A6P6QKB0_CARAU</name>
<dbReference type="RefSeq" id="XP_026133918.1">
    <property type="nucleotide sequence ID" value="XM_026278133.1"/>
</dbReference>
<dbReference type="GO" id="GO:0003700">
    <property type="term" value="F:DNA-binding transcription factor activity"/>
    <property type="evidence" value="ECO:0007669"/>
    <property type="project" value="InterPro"/>
</dbReference>
<dbReference type="InterPro" id="IPR036638">
    <property type="entry name" value="HLH_DNA-bd_sf"/>
</dbReference>
<dbReference type="Pfam" id="PF01056">
    <property type="entry name" value="Myc_N"/>
    <property type="match status" value="2"/>
</dbReference>
<keyword evidence="3 8" id="KW-0238">DNA-binding</keyword>
<dbReference type="GO" id="GO:0046983">
    <property type="term" value="F:protein dimerization activity"/>
    <property type="evidence" value="ECO:0007669"/>
    <property type="project" value="InterPro"/>
</dbReference>
<comment type="subunit">
    <text evidence="7">Efficient DNA binding requires dimerization with another bHLH protein. Binds DNA as a heterodimer with MAX.</text>
</comment>
<keyword evidence="4" id="KW-0010">Activator</keyword>
<dbReference type="PANTHER" id="PTHR45851">
    <property type="entry name" value="MYC PROTO-ONCOGENE"/>
    <property type="match status" value="1"/>
</dbReference>
<evidence type="ECO:0000256" key="4">
    <source>
        <dbReference type="ARBA" id="ARBA00023159"/>
    </source>
</evidence>
<dbReference type="PRINTS" id="PR00044">
    <property type="entry name" value="LEUZIPPRMYC"/>
</dbReference>
<dbReference type="InterPro" id="IPR011598">
    <property type="entry name" value="bHLH_dom"/>
</dbReference>
<dbReference type="SUPFAM" id="SSF47459">
    <property type="entry name" value="HLH, helix-loop-helix DNA-binding domain"/>
    <property type="match status" value="1"/>
</dbReference>
<feature type="compositionally biased region" description="Polar residues" evidence="10">
    <location>
        <begin position="180"/>
        <end position="189"/>
    </location>
</feature>
<keyword evidence="6 8" id="KW-0539">Nucleus</keyword>
<evidence type="ECO:0000256" key="9">
    <source>
        <dbReference type="SAM" id="Coils"/>
    </source>
</evidence>
<dbReference type="InterPro" id="IPR012682">
    <property type="entry name" value="Tscrpt_reg_Myc_N"/>
</dbReference>
<dbReference type="Proteomes" id="UP000515129">
    <property type="component" value="Chromosome 13"/>
</dbReference>
<evidence type="ECO:0000256" key="10">
    <source>
        <dbReference type="SAM" id="MobiDB-lite"/>
    </source>
</evidence>
<dbReference type="CDD" id="cd11457">
    <property type="entry name" value="bHLHzip_L-Myc"/>
    <property type="match status" value="1"/>
</dbReference>
<evidence type="ECO:0000256" key="3">
    <source>
        <dbReference type="ARBA" id="ARBA00023125"/>
    </source>
</evidence>
<keyword evidence="5" id="KW-0325">Glycoprotein</keyword>
<keyword evidence="9" id="KW-0175">Coiled coil</keyword>
<feature type="region of interest" description="Disordered" evidence="10">
    <location>
        <begin position="170"/>
        <end position="189"/>
    </location>
</feature>
<dbReference type="FunFam" id="4.10.280.10:FF:000019">
    <property type="entry name" value="Myc proto-oncogene protein"/>
    <property type="match status" value="1"/>
</dbReference>
<evidence type="ECO:0000256" key="7">
    <source>
        <dbReference type="ARBA" id="ARBA00025872"/>
    </source>
</evidence>
<dbReference type="KEGG" id="caua:113112499"/>
<dbReference type="GO" id="GO:0002244">
    <property type="term" value="P:hematopoietic progenitor cell differentiation"/>
    <property type="evidence" value="ECO:0007669"/>
    <property type="project" value="UniProtKB-ARBA"/>
</dbReference>
<feature type="compositionally biased region" description="Acidic residues" evidence="10">
    <location>
        <begin position="286"/>
        <end position="296"/>
    </location>
</feature>
<dbReference type="GeneID" id="113112499"/>
<comment type="subcellular location">
    <subcellularLocation>
        <location evidence="2 8">Nucleus</location>
    </subcellularLocation>
</comment>
<evidence type="ECO:0000313" key="13">
    <source>
        <dbReference type="RefSeq" id="XP_026133918.1"/>
    </source>
</evidence>
<dbReference type="InterPro" id="IPR002418">
    <property type="entry name" value="Tscrpt_reg_Myc"/>
</dbReference>
<dbReference type="SMART" id="SM00353">
    <property type="entry name" value="HLH"/>
    <property type="match status" value="1"/>
</dbReference>
<dbReference type="PROSITE" id="PS50888">
    <property type="entry name" value="BHLH"/>
    <property type="match status" value="1"/>
</dbReference>
<comment type="function">
    <text evidence="1">Transcription factor that binds DNA in a non-specific manner, yet also specifically recognizes the core sequence 5'-CAC[GA]TG-3'. Activates the transcription of growth-related genes.</text>
</comment>
<evidence type="ECO:0000256" key="5">
    <source>
        <dbReference type="ARBA" id="ARBA00023180"/>
    </source>
</evidence>
<evidence type="ECO:0000256" key="8">
    <source>
        <dbReference type="PIRNR" id="PIRNR001705"/>
    </source>
</evidence>
<evidence type="ECO:0000313" key="12">
    <source>
        <dbReference type="Proteomes" id="UP000515129"/>
    </source>
</evidence>
<evidence type="ECO:0000256" key="1">
    <source>
        <dbReference type="ARBA" id="ARBA00003607"/>
    </source>
</evidence>
<evidence type="ECO:0000259" key="11">
    <source>
        <dbReference type="PROSITE" id="PS50888"/>
    </source>
</evidence>
<feature type="compositionally biased region" description="Low complexity" evidence="10">
    <location>
        <begin position="306"/>
        <end position="320"/>
    </location>
</feature>
<dbReference type="OrthoDB" id="5964374at2759"/>
<keyword evidence="12" id="KW-1185">Reference proteome</keyword>
<gene>
    <name evidence="13" type="primary">LOC113112499</name>
</gene>
<dbReference type="AlphaFoldDB" id="A0A6P6QKB0"/>
<evidence type="ECO:0000256" key="2">
    <source>
        <dbReference type="ARBA" id="ARBA00004123"/>
    </source>
</evidence>
<organism evidence="12 13">
    <name type="scientific">Carassius auratus</name>
    <name type="common">Goldfish</name>
    <dbReference type="NCBI Taxonomy" id="7957"/>
    <lineage>
        <taxon>Eukaryota</taxon>
        <taxon>Metazoa</taxon>
        <taxon>Chordata</taxon>
        <taxon>Craniata</taxon>
        <taxon>Vertebrata</taxon>
        <taxon>Euteleostomi</taxon>
        <taxon>Actinopterygii</taxon>
        <taxon>Neopterygii</taxon>
        <taxon>Teleostei</taxon>
        <taxon>Ostariophysi</taxon>
        <taxon>Cypriniformes</taxon>
        <taxon>Cyprinidae</taxon>
        <taxon>Cyprininae</taxon>
        <taxon>Carassius</taxon>
    </lineage>
</organism>
<dbReference type="GO" id="GO:0003677">
    <property type="term" value="F:DNA binding"/>
    <property type="evidence" value="ECO:0007669"/>
    <property type="project" value="UniProtKB-UniRule"/>
</dbReference>
<feature type="domain" description="BHLH" evidence="11">
    <location>
        <begin position="325"/>
        <end position="377"/>
    </location>
</feature>
<dbReference type="Pfam" id="PF00010">
    <property type="entry name" value="HLH"/>
    <property type="match status" value="1"/>
</dbReference>
<dbReference type="Gene3D" id="4.10.280.10">
    <property type="entry name" value="Helix-loop-helix DNA-binding domain"/>
    <property type="match status" value="1"/>
</dbReference>